<dbReference type="Gene3D" id="3.40.630.10">
    <property type="entry name" value="Zn peptidases"/>
    <property type="match status" value="1"/>
</dbReference>
<evidence type="ECO:0000256" key="2">
    <source>
        <dbReference type="ARBA" id="ARBA00022438"/>
    </source>
</evidence>
<dbReference type="GO" id="GO:0006508">
    <property type="term" value="P:proteolysis"/>
    <property type="evidence" value="ECO:0007669"/>
    <property type="project" value="UniProtKB-KW"/>
</dbReference>
<evidence type="ECO:0000256" key="5">
    <source>
        <dbReference type="ARBA" id="ARBA00022801"/>
    </source>
</evidence>
<keyword evidence="5 9" id="KW-0378">Hydrolase</keyword>
<evidence type="ECO:0000256" key="6">
    <source>
        <dbReference type="PIRNR" id="PIRNR001123"/>
    </source>
</evidence>
<dbReference type="SUPFAM" id="SSF53187">
    <property type="entry name" value="Zn-dependent exopeptidases"/>
    <property type="match status" value="1"/>
</dbReference>
<dbReference type="GO" id="GO:0004177">
    <property type="term" value="F:aminopeptidase activity"/>
    <property type="evidence" value="ECO:0007669"/>
    <property type="project" value="UniProtKB-UniRule"/>
</dbReference>
<feature type="binding site" evidence="8">
    <location>
        <position position="62"/>
    </location>
    <ligand>
        <name>Zn(2+)</name>
        <dbReference type="ChEBI" id="CHEBI:29105"/>
        <label>1</label>
    </ligand>
</feature>
<dbReference type="Pfam" id="PF05343">
    <property type="entry name" value="Peptidase_M42"/>
    <property type="match status" value="1"/>
</dbReference>
<evidence type="ECO:0000256" key="3">
    <source>
        <dbReference type="ARBA" id="ARBA00022670"/>
    </source>
</evidence>
<name>A0A6N2UJG0_9FIRM</name>
<feature type="binding site" evidence="8">
    <location>
        <position position="311"/>
    </location>
    <ligand>
        <name>Zn(2+)</name>
        <dbReference type="ChEBI" id="CHEBI:29105"/>
        <label>2</label>
    </ligand>
</feature>
<dbReference type="EC" id="3.4.11.-" evidence="9"/>
<dbReference type="InterPro" id="IPR008007">
    <property type="entry name" value="Peptidase_M42"/>
</dbReference>
<dbReference type="SUPFAM" id="SSF101821">
    <property type="entry name" value="Aminopeptidase/glucanase lid domain"/>
    <property type="match status" value="1"/>
</dbReference>
<evidence type="ECO:0000256" key="8">
    <source>
        <dbReference type="PIRSR" id="PIRSR001123-2"/>
    </source>
</evidence>
<dbReference type="EMBL" id="CACRSL010000003">
    <property type="protein sequence ID" value="VYT17799.1"/>
    <property type="molecule type" value="Genomic_DNA"/>
</dbReference>
<dbReference type="AlphaFoldDB" id="A0A6N2UJG0"/>
<keyword evidence="2 9" id="KW-0031">Aminopeptidase</keyword>
<sequence length="338" mass="35550">MLELLQELSLLPGVSGREDLVRERIAREVAPYAQCKTDPSGNLIAYKKGAQTGAKTVLFSAHMDEVGFIVTYIEESGLLRFAAVGGIDTRVVVGKSVLVGDSGLYGVIGTKAIHMQSPGEQGKAPSMDDLYIDIGASSKEEAEKAVHLGDRAKFASSFEPFGQGMIKGPALDDRAGCAILIQLLKQDLPYDIVCAFTVQEETGCLGGKTAAFGVNPDIGVILEATTASDIAGVEPGKQVCQVGGGPVLSFMDKGTIYDFDLYRQALAWAGEAGIPCQSKAAVAGGNESRAVQSAAGGAKVLGLSLPCRYLHSPSCVLQVEDMENDLALVRLLAQRLPE</sequence>
<keyword evidence="4 8" id="KW-0479">Metal-binding</keyword>
<dbReference type="InterPro" id="IPR051464">
    <property type="entry name" value="Peptidase_M42_aminopept"/>
</dbReference>
<evidence type="ECO:0000313" key="9">
    <source>
        <dbReference type="EMBL" id="VYT17799.1"/>
    </source>
</evidence>
<comment type="similarity">
    <text evidence="1 6">Belongs to the peptidase M42 family.</text>
</comment>
<dbReference type="GO" id="GO:0046872">
    <property type="term" value="F:metal ion binding"/>
    <property type="evidence" value="ECO:0007669"/>
    <property type="project" value="UniProtKB-UniRule"/>
</dbReference>
<evidence type="ECO:0000256" key="7">
    <source>
        <dbReference type="PIRSR" id="PIRSR001123-1"/>
    </source>
</evidence>
<evidence type="ECO:0000256" key="4">
    <source>
        <dbReference type="ARBA" id="ARBA00022723"/>
    </source>
</evidence>
<comment type="cofactor">
    <cofactor evidence="8">
        <name>a divalent metal cation</name>
        <dbReference type="ChEBI" id="CHEBI:60240"/>
    </cofactor>
    <text evidence="8">Binds 2 divalent metal cations per subunit.</text>
</comment>
<dbReference type="PIRSF" id="PIRSF001123">
    <property type="entry name" value="PepA_GA"/>
    <property type="match status" value="1"/>
</dbReference>
<feature type="active site" description="Proton acceptor" evidence="7">
    <location>
        <position position="200"/>
    </location>
</feature>
<feature type="binding site" evidence="8">
    <location>
        <position position="172"/>
    </location>
    <ligand>
        <name>Zn(2+)</name>
        <dbReference type="ChEBI" id="CHEBI:29105"/>
        <label>2</label>
    </ligand>
</feature>
<dbReference type="PANTHER" id="PTHR32481:SF5">
    <property type="entry name" value="ENDOGLUCANASE"/>
    <property type="match status" value="1"/>
</dbReference>
<feature type="binding site" evidence="8">
    <location>
        <position position="223"/>
    </location>
    <ligand>
        <name>Zn(2+)</name>
        <dbReference type="ChEBI" id="CHEBI:29105"/>
        <label>1</label>
    </ligand>
</feature>
<evidence type="ECO:0000256" key="1">
    <source>
        <dbReference type="ARBA" id="ARBA00006272"/>
    </source>
</evidence>
<gene>
    <name evidence="9" type="primary">ysdC_1</name>
    <name evidence="9" type="ORF">AULFYP135_01970</name>
</gene>
<feature type="binding site" evidence="8">
    <location>
        <position position="201"/>
    </location>
    <ligand>
        <name>Zn(2+)</name>
        <dbReference type="ChEBI" id="CHEBI:29105"/>
        <label>2</label>
    </ligand>
</feature>
<protein>
    <submittedName>
        <fullName evidence="9">Aminopeptidase YsdC</fullName>
        <ecNumber evidence="9">3.4.11.-</ecNumber>
    </submittedName>
</protein>
<organism evidence="9">
    <name type="scientific">uncultured Anaerotruncus sp</name>
    <dbReference type="NCBI Taxonomy" id="905011"/>
    <lineage>
        <taxon>Bacteria</taxon>
        <taxon>Bacillati</taxon>
        <taxon>Bacillota</taxon>
        <taxon>Clostridia</taxon>
        <taxon>Eubacteriales</taxon>
        <taxon>Oscillospiraceae</taxon>
        <taxon>Anaerotruncus</taxon>
        <taxon>environmental samples</taxon>
    </lineage>
</organism>
<feature type="binding site" evidence="8">
    <location>
        <position position="172"/>
    </location>
    <ligand>
        <name>Zn(2+)</name>
        <dbReference type="ChEBI" id="CHEBI:29105"/>
        <label>1</label>
    </ligand>
</feature>
<dbReference type="PANTHER" id="PTHR32481">
    <property type="entry name" value="AMINOPEPTIDASE"/>
    <property type="match status" value="1"/>
</dbReference>
<dbReference type="Gene3D" id="2.40.30.40">
    <property type="entry name" value="Peptidase M42, domain 2"/>
    <property type="match status" value="1"/>
</dbReference>
<reference evidence="9" key="1">
    <citation type="submission" date="2019-11" db="EMBL/GenBank/DDBJ databases">
        <authorList>
            <person name="Feng L."/>
        </authorList>
    </citation>
    <scope>NUCLEOTIDE SEQUENCE</scope>
    <source>
        <strain evidence="9">AundefinedLFYP135</strain>
    </source>
</reference>
<dbReference type="InterPro" id="IPR023367">
    <property type="entry name" value="Peptidase_M42_dom2"/>
</dbReference>
<keyword evidence="3" id="KW-0645">Protease</keyword>
<accession>A0A6N2UJG0</accession>
<proteinExistence type="inferred from homology"/>